<evidence type="ECO:0000256" key="12">
    <source>
        <dbReference type="ARBA" id="ARBA00022801"/>
    </source>
</evidence>
<reference evidence="19" key="1">
    <citation type="journal article" date="2019" name="Int. J. Syst. Evol. Microbiol.">
        <title>The Global Catalogue of Microorganisms (GCM) 10K type strain sequencing project: providing services to taxonomists for standard genome sequencing and annotation.</title>
        <authorList>
            <consortium name="The Broad Institute Genomics Platform"/>
            <consortium name="The Broad Institute Genome Sequencing Center for Infectious Disease"/>
            <person name="Wu L."/>
            <person name="Ma J."/>
        </authorList>
    </citation>
    <scope>NUCLEOTIDE SEQUENCE [LARGE SCALE GENOMIC DNA]</scope>
    <source>
        <strain evidence="19">CGMCC 4.7317</strain>
    </source>
</reference>
<dbReference type="PANTHER" id="PTHR10954">
    <property type="entry name" value="RIBONUCLEASE H2 SUBUNIT A"/>
    <property type="match status" value="1"/>
</dbReference>
<keyword evidence="10 14" id="KW-0479">Metal-binding</keyword>
<evidence type="ECO:0000256" key="7">
    <source>
        <dbReference type="ARBA" id="ARBA00019179"/>
    </source>
</evidence>
<proteinExistence type="inferred from homology"/>
<evidence type="ECO:0000256" key="10">
    <source>
        <dbReference type="ARBA" id="ARBA00022723"/>
    </source>
</evidence>
<gene>
    <name evidence="14" type="primary">rnhB</name>
    <name evidence="18" type="ORF">ACFQGU_08185</name>
</gene>
<name>A0ABW1SZM7_9ACTN</name>
<keyword evidence="8 14" id="KW-0963">Cytoplasm</keyword>
<evidence type="ECO:0000256" key="3">
    <source>
        <dbReference type="ARBA" id="ARBA00004065"/>
    </source>
</evidence>
<comment type="cofactor">
    <cofactor evidence="14 15">
        <name>Mn(2+)</name>
        <dbReference type="ChEBI" id="CHEBI:29035"/>
    </cofactor>
    <cofactor evidence="14 15">
        <name>Mg(2+)</name>
        <dbReference type="ChEBI" id="CHEBI:18420"/>
    </cofactor>
    <text evidence="14 15">Manganese or magnesium. Binds 1 divalent metal ion per monomer in the absence of substrate. May bind a second metal ion after substrate binding.</text>
</comment>
<comment type="caution">
    <text evidence="18">The sequence shown here is derived from an EMBL/GenBank/DDBJ whole genome shotgun (WGS) entry which is preliminary data.</text>
</comment>
<evidence type="ECO:0000256" key="6">
    <source>
        <dbReference type="ARBA" id="ARBA00012180"/>
    </source>
</evidence>
<keyword evidence="13 14" id="KW-0464">Manganese</keyword>
<evidence type="ECO:0000256" key="9">
    <source>
        <dbReference type="ARBA" id="ARBA00022722"/>
    </source>
</evidence>
<evidence type="ECO:0000256" key="13">
    <source>
        <dbReference type="ARBA" id="ARBA00023211"/>
    </source>
</evidence>
<evidence type="ECO:0000256" key="1">
    <source>
        <dbReference type="ARBA" id="ARBA00000077"/>
    </source>
</evidence>
<keyword evidence="11 14" id="KW-0255">Endonuclease</keyword>
<dbReference type="Proteomes" id="UP001596138">
    <property type="component" value="Unassembled WGS sequence"/>
</dbReference>
<feature type="binding site" evidence="14 15">
    <location>
        <position position="120"/>
    </location>
    <ligand>
        <name>a divalent metal cation</name>
        <dbReference type="ChEBI" id="CHEBI:60240"/>
    </ligand>
</feature>
<comment type="subcellular location">
    <subcellularLocation>
        <location evidence="4 14">Cytoplasm</location>
    </subcellularLocation>
</comment>
<dbReference type="InterPro" id="IPR012337">
    <property type="entry name" value="RNaseH-like_sf"/>
</dbReference>
<dbReference type="Pfam" id="PF01351">
    <property type="entry name" value="RNase_HII"/>
    <property type="match status" value="1"/>
</dbReference>
<dbReference type="GO" id="GO:0004523">
    <property type="term" value="F:RNA-DNA hybrid ribonuclease activity"/>
    <property type="evidence" value="ECO:0007669"/>
    <property type="project" value="UniProtKB-EC"/>
</dbReference>
<evidence type="ECO:0000256" key="16">
    <source>
        <dbReference type="RuleBase" id="RU003515"/>
    </source>
</evidence>
<feature type="binding site" evidence="14 15">
    <location>
        <position position="27"/>
    </location>
    <ligand>
        <name>a divalent metal cation</name>
        <dbReference type="ChEBI" id="CHEBI:60240"/>
    </ligand>
</feature>
<evidence type="ECO:0000256" key="2">
    <source>
        <dbReference type="ARBA" id="ARBA00001946"/>
    </source>
</evidence>
<dbReference type="InterPro" id="IPR022898">
    <property type="entry name" value="RNase_HII"/>
</dbReference>
<dbReference type="SUPFAM" id="SSF53098">
    <property type="entry name" value="Ribonuclease H-like"/>
    <property type="match status" value="1"/>
</dbReference>
<comment type="function">
    <text evidence="3 14 16">Endonuclease that specifically degrades the RNA of RNA-DNA hybrids.</text>
</comment>
<organism evidence="18 19">
    <name type="scientific">Longivirga aurantiaca</name>
    <dbReference type="NCBI Taxonomy" id="1837743"/>
    <lineage>
        <taxon>Bacteria</taxon>
        <taxon>Bacillati</taxon>
        <taxon>Actinomycetota</taxon>
        <taxon>Actinomycetes</taxon>
        <taxon>Sporichthyales</taxon>
        <taxon>Sporichthyaceae</taxon>
        <taxon>Longivirga</taxon>
    </lineage>
</organism>
<dbReference type="RefSeq" id="WP_386765531.1">
    <property type="nucleotide sequence ID" value="NZ_JBHSTI010000008.1"/>
</dbReference>
<evidence type="ECO:0000313" key="19">
    <source>
        <dbReference type="Proteomes" id="UP001596138"/>
    </source>
</evidence>
<dbReference type="CDD" id="cd07182">
    <property type="entry name" value="RNase_HII_bacteria_HII_like"/>
    <property type="match status" value="1"/>
</dbReference>
<protein>
    <recommendedName>
        <fullName evidence="7 14">Ribonuclease HII</fullName>
        <shortName evidence="14">RNase HII</shortName>
        <ecNumber evidence="6 14">3.1.26.4</ecNumber>
    </recommendedName>
</protein>
<comment type="catalytic activity">
    <reaction evidence="1 14 15 16">
        <text>Endonucleolytic cleavage to 5'-phosphomonoester.</text>
        <dbReference type="EC" id="3.1.26.4"/>
    </reaction>
</comment>
<evidence type="ECO:0000256" key="14">
    <source>
        <dbReference type="HAMAP-Rule" id="MF_00052"/>
    </source>
</evidence>
<accession>A0ABW1SZM7</accession>
<dbReference type="NCBIfam" id="NF000595">
    <property type="entry name" value="PRK00015.1-3"/>
    <property type="match status" value="1"/>
</dbReference>
<evidence type="ECO:0000313" key="18">
    <source>
        <dbReference type="EMBL" id="MFC6237853.1"/>
    </source>
</evidence>
<dbReference type="InterPro" id="IPR036397">
    <property type="entry name" value="RNaseH_sf"/>
</dbReference>
<sequence>MSAAPSLRVEREMLRAHGIRWLASVDEVGRGALGGPVSVGVVLVDLDTRSAPSGVRDSKLLTPAARERMVPKLQRWAPSWAVAHASAAEIDALGILRALRLAGERAFAQLPVRPDHVLLDGSYDWISRPAPALFDEDGAVADLDAVVDPPPVTMRIKADMTCSSVAAASVLAKTTRDAIMVGLATEHPEYGWEINKGYASPEHLDALRRLGPCVQHRRSWAIPGGDRDVLLLDVEAADDALAHG</sequence>
<keyword evidence="12 14" id="KW-0378">Hydrolase</keyword>
<evidence type="ECO:0000256" key="15">
    <source>
        <dbReference type="PROSITE-ProRule" id="PRU01319"/>
    </source>
</evidence>
<dbReference type="EC" id="3.1.26.4" evidence="6 14"/>
<keyword evidence="19" id="KW-1185">Reference proteome</keyword>
<evidence type="ECO:0000256" key="4">
    <source>
        <dbReference type="ARBA" id="ARBA00004496"/>
    </source>
</evidence>
<feature type="binding site" evidence="14 15">
    <location>
        <position position="26"/>
    </location>
    <ligand>
        <name>a divalent metal cation</name>
        <dbReference type="ChEBI" id="CHEBI:60240"/>
    </ligand>
</feature>
<evidence type="ECO:0000256" key="8">
    <source>
        <dbReference type="ARBA" id="ARBA00022490"/>
    </source>
</evidence>
<keyword evidence="9 14" id="KW-0540">Nuclease</keyword>
<comment type="similarity">
    <text evidence="5 14 16">Belongs to the RNase HII family.</text>
</comment>
<dbReference type="HAMAP" id="MF_00052_B">
    <property type="entry name" value="RNase_HII_B"/>
    <property type="match status" value="1"/>
</dbReference>
<dbReference type="EMBL" id="JBHSTI010000008">
    <property type="protein sequence ID" value="MFC6237853.1"/>
    <property type="molecule type" value="Genomic_DNA"/>
</dbReference>
<feature type="domain" description="RNase H type-2" evidence="17">
    <location>
        <begin position="20"/>
        <end position="232"/>
    </location>
</feature>
<dbReference type="PANTHER" id="PTHR10954:SF18">
    <property type="entry name" value="RIBONUCLEASE HII"/>
    <property type="match status" value="1"/>
</dbReference>
<comment type="cofactor">
    <cofactor evidence="2">
        <name>Mg(2+)</name>
        <dbReference type="ChEBI" id="CHEBI:18420"/>
    </cofactor>
</comment>
<evidence type="ECO:0000256" key="11">
    <source>
        <dbReference type="ARBA" id="ARBA00022759"/>
    </source>
</evidence>
<dbReference type="PROSITE" id="PS51975">
    <property type="entry name" value="RNASE_H_2"/>
    <property type="match status" value="1"/>
</dbReference>
<evidence type="ECO:0000259" key="17">
    <source>
        <dbReference type="PROSITE" id="PS51975"/>
    </source>
</evidence>
<dbReference type="InterPro" id="IPR024567">
    <property type="entry name" value="RNase_HII/HIII_dom"/>
</dbReference>
<evidence type="ECO:0000256" key="5">
    <source>
        <dbReference type="ARBA" id="ARBA00007383"/>
    </source>
</evidence>
<dbReference type="Gene3D" id="3.30.420.10">
    <property type="entry name" value="Ribonuclease H-like superfamily/Ribonuclease H"/>
    <property type="match status" value="1"/>
</dbReference>
<dbReference type="InterPro" id="IPR001352">
    <property type="entry name" value="RNase_HII/HIII"/>
</dbReference>